<organism evidence="11 12">
    <name type="scientific">Bosea vestrisii</name>
    <dbReference type="NCBI Taxonomy" id="151416"/>
    <lineage>
        <taxon>Bacteria</taxon>
        <taxon>Pseudomonadati</taxon>
        <taxon>Pseudomonadota</taxon>
        <taxon>Alphaproteobacteria</taxon>
        <taxon>Hyphomicrobiales</taxon>
        <taxon>Boseaceae</taxon>
        <taxon>Bosea</taxon>
    </lineage>
</organism>
<comment type="similarity">
    <text evidence="8 9">Belongs to the TRAP transporter small permease family.</text>
</comment>
<keyword evidence="7 9" id="KW-0472">Membrane</keyword>
<dbReference type="Proteomes" id="UP001596104">
    <property type="component" value="Unassembled WGS sequence"/>
</dbReference>
<dbReference type="InterPro" id="IPR055348">
    <property type="entry name" value="DctQ"/>
</dbReference>
<name>A0ABW0H4K7_9HYPH</name>
<keyword evidence="5 9" id="KW-0812">Transmembrane</keyword>
<feature type="transmembrane region" description="Helical" evidence="9">
    <location>
        <begin position="87"/>
        <end position="108"/>
    </location>
</feature>
<proteinExistence type="inferred from homology"/>
<dbReference type="PANTHER" id="PTHR35011:SF5">
    <property type="entry name" value="SIALIC ACID TRAP TRANSPORTER SMALL PERMEASE PROTEIN SIAQ"/>
    <property type="match status" value="1"/>
</dbReference>
<evidence type="ECO:0000256" key="6">
    <source>
        <dbReference type="ARBA" id="ARBA00022989"/>
    </source>
</evidence>
<feature type="transmembrane region" description="Helical" evidence="9">
    <location>
        <begin position="120"/>
        <end position="146"/>
    </location>
</feature>
<protein>
    <recommendedName>
        <fullName evidence="9">TRAP transporter small permease protein</fullName>
    </recommendedName>
</protein>
<evidence type="ECO:0000256" key="5">
    <source>
        <dbReference type="ARBA" id="ARBA00022692"/>
    </source>
</evidence>
<keyword evidence="2 9" id="KW-0813">Transport</keyword>
<evidence type="ECO:0000256" key="7">
    <source>
        <dbReference type="ARBA" id="ARBA00023136"/>
    </source>
</evidence>
<keyword evidence="6 9" id="KW-1133">Transmembrane helix</keyword>
<evidence type="ECO:0000256" key="3">
    <source>
        <dbReference type="ARBA" id="ARBA00022475"/>
    </source>
</evidence>
<comment type="caution">
    <text evidence="11">The sequence shown here is derived from an EMBL/GenBank/DDBJ whole genome shotgun (WGS) entry which is preliminary data.</text>
</comment>
<evidence type="ECO:0000256" key="4">
    <source>
        <dbReference type="ARBA" id="ARBA00022519"/>
    </source>
</evidence>
<dbReference type="InterPro" id="IPR007387">
    <property type="entry name" value="TRAP_DctQ"/>
</dbReference>
<gene>
    <name evidence="11" type="ORF">ACFPPC_05240</name>
</gene>
<feature type="domain" description="Tripartite ATP-independent periplasmic transporters DctQ component" evidence="10">
    <location>
        <begin position="26"/>
        <end position="150"/>
    </location>
</feature>
<keyword evidence="3" id="KW-1003">Cell membrane</keyword>
<dbReference type="Pfam" id="PF04290">
    <property type="entry name" value="DctQ"/>
    <property type="match status" value="1"/>
</dbReference>
<evidence type="ECO:0000313" key="12">
    <source>
        <dbReference type="Proteomes" id="UP001596104"/>
    </source>
</evidence>
<evidence type="ECO:0000256" key="9">
    <source>
        <dbReference type="RuleBase" id="RU369079"/>
    </source>
</evidence>
<evidence type="ECO:0000256" key="8">
    <source>
        <dbReference type="ARBA" id="ARBA00038436"/>
    </source>
</evidence>
<comment type="subunit">
    <text evidence="9">The complex comprises the extracytoplasmic solute receptor protein and the two transmembrane proteins.</text>
</comment>
<evidence type="ECO:0000313" key="11">
    <source>
        <dbReference type="EMBL" id="MFC5392043.1"/>
    </source>
</evidence>
<dbReference type="EMBL" id="JBHSLV010000008">
    <property type="protein sequence ID" value="MFC5392043.1"/>
    <property type="molecule type" value="Genomic_DNA"/>
</dbReference>
<reference evidence="12" key="1">
    <citation type="journal article" date="2019" name="Int. J. Syst. Evol. Microbiol.">
        <title>The Global Catalogue of Microorganisms (GCM) 10K type strain sequencing project: providing services to taxonomists for standard genome sequencing and annotation.</title>
        <authorList>
            <consortium name="The Broad Institute Genomics Platform"/>
            <consortium name="The Broad Institute Genome Sequencing Center for Infectious Disease"/>
            <person name="Wu L."/>
            <person name="Ma J."/>
        </authorList>
    </citation>
    <scope>NUCLEOTIDE SEQUENCE [LARGE SCALE GENOMIC DNA]</scope>
    <source>
        <strain evidence="12">CGMCC 1.16326</strain>
    </source>
</reference>
<dbReference type="RefSeq" id="WP_377006776.1">
    <property type="nucleotide sequence ID" value="NZ_JBHSLV010000008.1"/>
</dbReference>
<accession>A0ABW0H4K7</accession>
<evidence type="ECO:0000256" key="2">
    <source>
        <dbReference type="ARBA" id="ARBA00022448"/>
    </source>
</evidence>
<keyword evidence="12" id="KW-1185">Reference proteome</keyword>
<comment type="subcellular location">
    <subcellularLocation>
        <location evidence="1 9">Cell inner membrane</location>
        <topology evidence="1 9">Multi-pass membrane protein</topology>
    </subcellularLocation>
</comment>
<feature type="transmembrane region" description="Helical" evidence="9">
    <location>
        <begin position="48"/>
        <end position="66"/>
    </location>
</feature>
<sequence length="167" mass="17864">MAMKSVVALTDRLVRAAAVGLLLALLVAVLLGVGSRQLNAPLAWTDELAQYLLVWTGFVGWIIAARRRSHIRITVFADLLPKSAGRLLEIVTQAAIILFAAILIRYSFGLIERTWDVESIALPVSSAALYVVMPLAGLALILQALAEIGDVLAGRKVEAAEPGTQPL</sequence>
<evidence type="ECO:0000259" key="10">
    <source>
        <dbReference type="Pfam" id="PF04290"/>
    </source>
</evidence>
<dbReference type="PANTHER" id="PTHR35011">
    <property type="entry name" value="2,3-DIKETO-L-GULONATE TRAP TRANSPORTER SMALL PERMEASE PROTEIN YIAM"/>
    <property type="match status" value="1"/>
</dbReference>
<comment type="function">
    <text evidence="9">Part of the tripartite ATP-independent periplasmic (TRAP) transport system.</text>
</comment>
<keyword evidence="4 9" id="KW-0997">Cell inner membrane</keyword>
<comment type="caution">
    <text evidence="9">Lacks conserved residue(s) required for the propagation of feature annotation.</text>
</comment>
<evidence type="ECO:0000256" key="1">
    <source>
        <dbReference type="ARBA" id="ARBA00004429"/>
    </source>
</evidence>